<sequence length="95" mass="9893">MIVRQPACPLGPRVFVASSVAGALGGRGCVRCRVGSGELGRPRAGPGSGRFGARPALVDSDGRVLQLAHRLKHVVIAPHSLHLHPLRAAPQPRAN</sequence>
<name>A0A8S4SI50_9NEOP</name>
<dbReference type="EMBL" id="CAKXAJ010026312">
    <property type="protein sequence ID" value="CAH2266661.1"/>
    <property type="molecule type" value="Genomic_DNA"/>
</dbReference>
<protein>
    <submittedName>
        <fullName evidence="1">Jg19829 protein</fullName>
    </submittedName>
</protein>
<reference evidence="1" key="1">
    <citation type="submission" date="2022-03" db="EMBL/GenBank/DDBJ databases">
        <authorList>
            <person name="Lindestad O."/>
        </authorList>
    </citation>
    <scope>NUCLEOTIDE SEQUENCE</scope>
</reference>
<evidence type="ECO:0000313" key="1">
    <source>
        <dbReference type="EMBL" id="CAH2266661.1"/>
    </source>
</evidence>
<dbReference type="Proteomes" id="UP000838756">
    <property type="component" value="Unassembled WGS sequence"/>
</dbReference>
<keyword evidence="2" id="KW-1185">Reference proteome</keyword>
<proteinExistence type="predicted"/>
<comment type="caution">
    <text evidence="1">The sequence shown here is derived from an EMBL/GenBank/DDBJ whole genome shotgun (WGS) entry which is preliminary data.</text>
</comment>
<gene>
    <name evidence="1" type="primary">jg19829</name>
    <name evidence="1" type="ORF">PAEG_LOCUS25365</name>
</gene>
<dbReference type="OrthoDB" id="10558331at2759"/>
<dbReference type="AlphaFoldDB" id="A0A8S4SI50"/>
<organism evidence="1 2">
    <name type="scientific">Pararge aegeria aegeria</name>
    <dbReference type="NCBI Taxonomy" id="348720"/>
    <lineage>
        <taxon>Eukaryota</taxon>
        <taxon>Metazoa</taxon>
        <taxon>Ecdysozoa</taxon>
        <taxon>Arthropoda</taxon>
        <taxon>Hexapoda</taxon>
        <taxon>Insecta</taxon>
        <taxon>Pterygota</taxon>
        <taxon>Neoptera</taxon>
        <taxon>Endopterygota</taxon>
        <taxon>Lepidoptera</taxon>
        <taxon>Glossata</taxon>
        <taxon>Ditrysia</taxon>
        <taxon>Papilionoidea</taxon>
        <taxon>Nymphalidae</taxon>
        <taxon>Satyrinae</taxon>
        <taxon>Satyrini</taxon>
        <taxon>Parargina</taxon>
        <taxon>Pararge</taxon>
    </lineage>
</organism>
<accession>A0A8S4SI50</accession>
<evidence type="ECO:0000313" key="2">
    <source>
        <dbReference type="Proteomes" id="UP000838756"/>
    </source>
</evidence>